<feature type="transmembrane region" description="Helical" evidence="13">
    <location>
        <begin position="130"/>
        <end position="152"/>
    </location>
</feature>
<evidence type="ECO:0000256" key="4">
    <source>
        <dbReference type="ARBA" id="ARBA00022692"/>
    </source>
</evidence>
<evidence type="ECO:0000313" key="15">
    <source>
        <dbReference type="EMBL" id="TDW21508.1"/>
    </source>
</evidence>
<dbReference type="SUPFAM" id="SSF52343">
    <property type="entry name" value="Ferredoxin reductase-like, C-terminal NADP-linked domain"/>
    <property type="match status" value="1"/>
</dbReference>
<proteinExistence type="predicted"/>
<sequence length="449" mass="51242">MTETLTARAPRLMVNLVGGLAIVLTTWIWVRGGGLVQTFVYPEYLLESQALYTGLLSQVLMILMVLLMARIPWVEQSWGHDVLARRHKWLGYASFWLAIVHTVLFALDRIDRQPSEWAAALWQLFVRDSWMLWATIGTLLIIGVVITSIQIARRRLRYESWHLLHLYSYLGMAFVLPHEIFDGTHFHETWTQVFWWTMYFGSLGAVLFWRVIRPLWLSWRHQLVVDRVVAETPSACSIELRGRRLDRLRTRSGQFFIFRFLGSPGWTRGNPYSISAAPTSDRLRVTLEAAGDGATRARVLTPGSRVLIEGPYGTMTGLRRRHSKMVMIAAGVGVTPLRALLEDAPYQPGEATLIYRYTDDAIFLAELTRLTELRGVDLILLPGRRRDDGSWLPAGVPGTDAEALTRYVPDIASRDVFACGPVPWLRAVRRSARSAGVETRDFHYEDYAW</sequence>
<reference evidence="15 16" key="1">
    <citation type="submission" date="2019-03" db="EMBL/GenBank/DDBJ databases">
        <title>Genomic Encyclopedia of Type Strains, Phase III (KMG-III): the genomes of soil and plant-associated and newly described type strains.</title>
        <authorList>
            <person name="Whitman W."/>
        </authorList>
    </citation>
    <scope>NUCLEOTIDE SEQUENCE [LARGE SCALE GENOMIC DNA]</scope>
    <source>
        <strain evidence="15 16">VKM Ac-2570</strain>
    </source>
</reference>
<name>A0A4R7ZX85_9ACTN</name>
<organism evidence="15 16">
    <name type="scientific">Kribbella kalugense</name>
    <dbReference type="NCBI Taxonomy" id="2512221"/>
    <lineage>
        <taxon>Bacteria</taxon>
        <taxon>Bacillati</taxon>
        <taxon>Actinomycetota</taxon>
        <taxon>Actinomycetes</taxon>
        <taxon>Propionibacteriales</taxon>
        <taxon>Kribbellaceae</taxon>
        <taxon>Kribbella</taxon>
    </lineage>
</organism>
<dbReference type="GO" id="GO:0046872">
    <property type="term" value="F:metal ion binding"/>
    <property type="evidence" value="ECO:0007669"/>
    <property type="project" value="UniProtKB-KW"/>
</dbReference>
<evidence type="ECO:0000256" key="13">
    <source>
        <dbReference type="SAM" id="Phobius"/>
    </source>
</evidence>
<dbReference type="GO" id="GO:0051537">
    <property type="term" value="F:2 iron, 2 sulfur cluster binding"/>
    <property type="evidence" value="ECO:0007669"/>
    <property type="project" value="UniProtKB-KW"/>
</dbReference>
<dbReference type="GO" id="GO:0016020">
    <property type="term" value="C:membrane"/>
    <property type="evidence" value="ECO:0007669"/>
    <property type="project" value="UniProtKB-SubCell"/>
</dbReference>
<dbReference type="EMBL" id="SODF01000001">
    <property type="protein sequence ID" value="TDW21508.1"/>
    <property type="molecule type" value="Genomic_DNA"/>
</dbReference>
<dbReference type="InterPro" id="IPR039261">
    <property type="entry name" value="FNR_nucleotide-bd"/>
</dbReference>
<feature type="transmembrane region" description="Helical" evidence="13">
    <location>
        <begin position="89"/>
        <end position="110"/>
    </location>
</feature>
<keyword evidence="9" id="KW-0560">Oxidoreductase</keyword>
<comment type="subcellular location">
    <subcellularLocation>
        <location evidence="2">Membrane</location>
        <topology evidence="2">Multi-pass membrane protein</topology>
    </subcellularLocation>
</comment>
<feature type="domain" description="FAD-binding FR-type" evidence="14">
    <location>
        <begin position="218"/>
        <end position="318"/>
    </location>
</feature>
<keyword evidence="11" id="KW-0411">Iron-sulfur</keyword>
<dbReference type="SUPFAM" id="SSF63380">
    <property type="entry name" value="Riboflavin synthase domain-like"/>
    <property type="match status" value="1"/>
</dbReference>
<dbReference type="PANTHER" id="PTHR47354:SF8">
    <property type="entry name" value="1,2-PHENYLACETYL-COA EPOXIDASE, SUBUNIT E"/>
    <property type="match status" value="1"/>
</dbReference>
<evidence type="ECO:0000313" key="16">
    <source>
        <dbReference type="Proteomes" id="UP000295447"/>
    </source>
</evidence>
<dbReference type="Gene3D" id="3.40.50.80">
    <property type="entry name" value="Nucleotide-binding domain of ferredoxin-NADP reductase (FNR) module"/>
    <property type="match status" value="1"/>
</dbReference>
<dbReference type="Pfam" id="PF01794">
    <property type="entry name" value="Ferric_reduct"/>
    <property type="match status" value="1"/>
</dbReference>
<dbReference type="Proteomes" id="UP000295447">
    <property type="component" value="Unassembled WGS sequence"/>
</dbReference>
<keyword evidence="5" id="KW-0001">2Fe-2S</keyword>
<dbReference type="GO" id="GO:0050660">
    <property type="term" value="F:flavin adenine dinucleotide binding"/>
    <property type="evidence" value="ECO:0007669"/>
    <property type="project" value="TreeGrafter"/>
</dbReference>
<keyword evidence="4 13" id="KW-0812">Transmembrane</keyword>
<evidence type="ECO:0000256" key="12">
    <source>
        <dbReference type="ARBA" id="ARBA00023136"/>
    </source>
</evidence>
<dbReference type="RefSeq" id="WP_134114619.1">
    <property type="nucleotide sequence ID" value="NZ_SODF01000001.1"/>
</dbReference>
<evidence type="ECO:0000256" key="9">
    <source>
        <dbReference type="ARBA" id="ARBA00023002"/>
    </source>
</evidence>
<keyword evidence="7" id="KW-0274">FAD</keyword>
<dbReference type="InterPro" id="IPR017927">
    <property type="entry name" value="FAD-bd_FR_type"/>
</dbReference>
<evidence type="ECO:0000256" key="3">
    <source>
        <dbReference type="ARBA" id="ARBA00022630"/>
    </source>
</evidence>
<evidence type="ECO:0000256" key="11">
    <source>
        <dbReference type="ARBA" id="ARBA00023014"/>
    </source>
</evidence>
<evidence type="ECO:0000256" key="7">
    <source>
        <dbReference type="ARBA" id="ARBA00022827"/>
    </source>
</evidence>
<dbReference type="InterPro" id="IPR001433">
    <property type="entry name" value="OxRdtase_FAD/NAD-bd"/>
</dbReference>
<dbReference type="InterPro" id="IPR050415">
    <property type="entry name" value="MRET"/>
</dbReference>
<evidence type="ECO:0000256" key="8">
    <source>
        <dbReference type="ARBA" id="ARBA00022989"/>
    </source>
</evidence>
<keyword evidence="6" id="KW-0479">Metal-binding</keyword>
<dbReference type="Gene3D" id="2.40.30.10">
    <property type="entry name" value="Translation factors"/>
    <property type="match status" value="1"/>
</dbReference>
<comment type="caution">
    <text evidence="15">The sequence shown here is derived from an EMBL/GenBank/DDBJ whole genome shotgun (WGS) entry which is preliminary data.</text>
</comment>
<feature type="transmembrane region" description="Helical" evidence="13">
    <location>
        <begin position="164"/>
        <end position="181"/>
    </location>
</feature>
<keyword evidence="16" id="KW-1185">Reference proteome</keyword>
<dbReference type="PROSITE" id="PS51384">
    <property type="entry name" value="FAD_FR"/>
    <property type="match status" value="1"/>
</dbReference>
<protein>
    <submittedName>
        <fullName evidence="15">Putative ferric reductase</fullName>
    </submittedName>
</protein>
<feature type="transmembrane region" description="Helical" evidence="13">
    <location>
        <begin position="50"/>
        <end position="69"/>
    </location>
</feature>
<feature type="transmembrane region" description="Helical" evidence="13">
    <location>
        <begin position="193"/>
        <end position="212"/>
    </location>
</feature>
<dbReference type="AlphaFoldDB" id="A0A4R7ZX85"/>
<keyword evidence="10" id="KW-0408">Iron</keyword>
<accession>A0A4R7ZX85</accession>
<dbReference type="OrthoDB" id="9801223at2"/>
<evidence type="ECO:0000259" key="14">
    <source>
        <dbReference type="PROSITE" id="PS51384"/>
    </source>
</evidence>
<dbReference type="InterPro" id="IPR013130">
    <property type="entry name" value="Fe3_Rdtase_TM_dom"/>
</dbReference>
<feature type="transmembrane region" description="Helical" evidence="13">
    <location>
        <begin position="12"/>
        <end position="30"/>
    </location>
</feature>
<keyword evidence="8 13" id="KW-1133">Transmembrane helix</keyword>
<dbReference type="Pfam" id="PF00175">
    <property type="entry name" value="NAD_binding_1"/>
    <property type="match status" value="1"/>
</dbReference>
<evidence type="ECO:0000256" key="6">
    <source>
        <dbReference type="ARBA" id="ARBA00022723"/>
    </source>
</evidence>
<dbReference type="PANTHER" id="PTHR47354">
    <property type="entry name" value="NADH OXIDOREDUCTASE HCR"/>
    <property type="match status" value="1"/>
</dbReference>
<keyword evidence="3" id="KW-0285">Flavoprotein</keyword>
<evidence type="ECO:0000256" key="5">
    <source>
        <dbReference type="ARBA" id="ARBA00022714"/>
    </source>
</evidence>
<comment type="cofactor">
    <cofactor evidence="1">
        <name>FAD</name>
        <dbReference type="ChEBI" id="CHEBI:57692"/>
    </cofactor>
</comment>
<gene>
    <name evidence="15" type="ORF">EV650_0333</name>
</gene>
<dbReference type="InterPro" id="IPR017938">
    <property type="entry name" value="Riboflavin_synthase-like_b-brl"/>
</dbReference>
<keyword evidence="12 13" id="KW-0472">Membrane</keyword>
<evidence type="ECO:0000256" key="1">
    <source>
        <dbReference type="ARBA" id="ARBA00001974"/>
    </source>
</evidence>
<evidence type="ECO:0000256" key="2">
    <source>
        <dbReference type="ARBA" id="ARBA00004141"/>
    </source>
</evidence>
<evidence type="ECO:0000256" key="10">
    <source>
        <dbReference type="ARBA" id="ARBA00023004"/>
    </source>
</evidence>
<dbReference type="GO" id="GO:0016491">
    <property type="term" value="F:oxidoreductase activity"/>
    <property type="evidence" value="ECO:0007669"/>
    <property type="project" value="UniProtKB-KW"/>
</dbReference>